<evidence type="ECO:0000256" key="7">
    <source>
        <dbReference type="SAM" id="MobiDB-lite"/>
    </source>
</evidence>
<dbReference type="InterPro" id="IPR011990">
    <property type="entry name" value="TPR-like_helical_dom_sf"/>
</dbReference>
<dbReference type="OrthoDB" id="2470999at2"/>
<feature type="region of interest" description="Disordered" evidence="7">
    <location>
        <begin position="377"/>
        <end position="399"/>
    </location>
</feature>
<comment type="similarity">
    <text evidence="5">Belongs to the Rap family.</text>
</comment>
<evidence type="ECO:0000256" key="4">
    <source>
        <dbReference type="ARBA" id="ARBA00022803"/>
    </source>
</evidence>
<dbReference type="InterPro" id="IPR051476">
    <property type="entry name" value="Bac_ResReg_Asp_Phosphatase"/>
</dbReference>
<evidence type="ECO:0000313" key="10">
    <source>
        <dbReference type="Proteomes" id="UP000245634"/>
    </source>
</evidence>
<proteinExistence type="inferred from homology"/>
<evidence type="ECO:0000256" key="1">
    <source>
        <dbReference type="ARBA" id="ARBA00004496"/>
    </source>
</evidence>
<evidence type="ECO:0000256" key="5">
    <source>
        <dbReference type="ARBA" id="ARBA00038253"/>
    </source>
</evidence>
<dbReference type="Pfam" id="PF01381">
    <property type="entry name" value="HTH_3"/>
    <property type="match status" value="1"/>
</dbReference>
<feature type="coiled-coil region" evidence="6">
    <location>
        <begin position="285"/>
        <end position="338"/>
    </location>
</feature>
<dbReference type="SUPFAM" id="SSF48452">
    <property type="entry name" value="TPR-like"/>
    <property type="match status" value="2"/>
</dbReference>
<dbReference type="PANTHER" id="PTHR46630">
    <property type="entry name" value="TETRATRICOPEPTIDE REPEAT PROTEIN 29"/>
    <property type="match status" value="1"/>
</dbReference>
<protein>
    <submittedName>
        <fullName evidence="9">Tetratricopeptide repeat protein</fullName>
    </submittedName>
</protein>
<dbReference type="InterPro" id="IPR019734">
    <property type="entry name" value="TPR_rpt"/>
</dbReference>
<dbReference type="RefSeq" id="WP_109691363.1">
    <property type="nucleotide sequence ID" value="NZ_QGGL01000029.1"/>
</dbReference>
<reference evidence="9 10" key="1">
    <citation type="submission" date="2018-05" db="EMBL/GenBank/DDBJ databases">
        <title>Genomic Encyclopedia of Type Strains, Phase IV (KMG-IV): sequencing the most valuable type-strain genomes for metagenomic binning, comparative biology and taxonomic classification.</title>
        <authorList>
            <person name="Goeker M."/>
        </authorList>
    </citation>
    <scope>NUCLEOTIDE SEQUENCE [LARGE SCALE GENOMIC DNA]</scope>
    <source>
        <strain evidence="9 10">DSM 18773</strain>
    </source>
</reference>
<dbReference type="EMBL" id="QGGL01000029">
    <property type="protein sequence ID" value="PWK05021.1"/>
    <property type="molecule type" value="Genomic_DNA"/>
</dbReference>
<dbReference type="SUPFAM" id="SSF47413">
    <property type="entry name" value="lambda repressor-like DNA-binding domains"/>
    <property type="match status" value="1"/>
</dbReference>
<keyword evidence="10" id="KW-1185">Reference proteome</keyword>
<dbReference type="CDD" id="cd00093">
    <property type="entry name" value="HTH_XRE"/>
    <property type="match status" value="1"/>
</dbReference>
<sequence length="399" mass="45155">MNPNILGQRIKELRMKKGLKQQELSEGICTPSMISQVESGRARPSHDVLVGIAERLDVSLEFLLADANLNMKVSSKYKMARGFIASRLYRTAAELLEEILLEPDARTPAVEVKIDLAECFLHEQAYDQAYSLLHEVLEEVTLTKDKYQLARALKLLGEIEFELQRYAFALRHWKRAVDAVEKSNVRNRVLLIPLLVKLGICYQALHLDEEAISCFQRVARLNDKTTDLNSIADLYMYLSAAYQSTGDHWKAGSYAERATGIREGLGVLALGEDIRSMYATYLDEENEIEKEIDAVRSSLSSLEAEENPSEVGSVYLRLAKLYEKLDQYESALEVCKHAHLSFPSLHPDRTELYRVWAWAAFQNGDWDRAAELEANSKEGEVRGVDDGTSTTSRDIEMGQ</sequence>
<dbReference type="PROSITE" id="PS50943">
    <property type="entry name" value="HTH_CROC1"/>
    <property type="match status" value="1"/>
</dbReference>
<name>A0A316D2D7_9BACL</name>
<dbReference type="InterPro" id="IPR010982">
    <property type="entry name" value="Lambda_DNA-bd_dom_sf"/>
</dbReference>
<keyword evidence="3" id="KW-0677">Repeat</keyword>
<evidence type="ECO:0000313" key="9">
    <source>
        <dbReference type="EMBL" id="PWK05021.1"/>
    </source>
</evidence>
<accession>A0A316D2D7</accession>
<dbReference type="Pfam" id="PF13424">
    <property type="entry name" value="TPR_12"/>
    <property type="match status" value="1"/>
</dbReference>
<evidence type="ECO:0000259" key="8">
    <source>
        <dbReference type="PROSITE" id="PS50943"/>
    </source>
</evidence>
<feature type="domain" description="HTH cro/C1-type" evidence="8">
    <location>
        <begin position="10"/>
        <end position="63"/>
    </location>
</feature>
<dbReference type="Gene3D" id="1.10.260.40">
    <property type="entry name" value="lambda repressor-like DNA-binding domains"/>
    <property type="match status" value="1"/>
</dbReference>
<comment type="subcellular location">
    <subcellularLocation>
        <location evidence="1">Cytoplasm</location>
    </subcellularLocation>
</comment>
<dbReference type="Gene3D" id="1.25.40.10">
    <property type="entry name" value="Tetratricopeptide repeat domain"/>
    <property type="match status" value="2"/>
</dbReference>
<dbReference type="Proteomes" id="UP000245634">
    <property type="component" value="Unassembled WGS sequence"/>
</dbReference>
<comment type="caution">
    <text evidence="9">The sequence shown here is derived from an EMBL/GenBank/DDBJ whole genome shotgun (WGS) entry which is preliminary data.</text>
</comment>
<dbReference type="AlphaFoldDB" id="A0A316D2D7"/>
<dbReference type="GO" id="GO:0005737">
    <property type="term" value="C:cytoplasm"/>
    <property type="evidence" value="ECO:0007669"/>
    <property type="project" value="UniProtKB-SubCell"/>
</dbReference>
<evidence type="ECO:0000256" key="3">
    <source>
        <dbReference type="ARBA" id="ARBA00022737"/>
    </source>
</evidence>
<evidence type="ECO:0000256" key="6">
    <source>
        <dbReference type="SAM" id="Coils"/>
    </source>
</evidence>
<evidence type="ECO:0000256" key="2">
    <source>
        <dbReference type="ARBA" id="ARBA00022490"/>
    </source>
</evidence>
<organism evidence="9 10">
    <name type="scientific">Tumebacillus permanentifrigoris</name>
    <dbReference type="NCBI Taxonomy" id="378543"/>
    <lineage>
        <taxon>Bacteria</taxon>
        <taxon>Bacillati</taxon>
        <taxon>Bacillota</taxon>
        <taxon>Bacilli</taxon>
        <taxon>Bacillales</taxon>
        <taxon>Alicyclobacillaceae</taxon>
        <taxon>Tumebacillus</taxon>
    </lineage>
</organism>
<dbReference type="InterPro" id="IPR001387">
    <property type="entry name" value="Cro/C1-type_HTH"/>
</dbReference>
<dbReference type="Pfam" id="PF13181">
    <property type="entry name" value="TPR_8"/>
    <property type="match status" value="1"/>
</dbReference>
<keyword evidence="4" id="KW-0802">TPR repeat</keyword>
<gene>
    <name evidence="9" type="ORF">C7459_12919</name>
</gene>
<keyword evidence="6" id="KW-0175">Coiled coil</keyword>
<dbReference type="PANTHER" id="PTHR46630:SF1">
    <property type="entry name" value="TETRATRICOPEPTIDE REPEAT PROTEIN 29"/>
    <property type="match status" value="1"/>
</dbReference>
<keyword evidence="2" id="KW-0963">Cytoplasm</keyword>
<dbReference type="SMART" id="SM00028">
    <property type="entry name" value="TPR"/>
    <property type="match status" value="5"/>
</dbReference>
<dbReference type="SMART" id="SM00530">
    <property type="entry name" value="HTH_XRE"/>
    <property type="match status" value="1"/>
</dbReference>
<dbReference type="GO" id="GO:0003677">
    <property type="term" value="F:DNA binding"/>
    <property type="evidence" value="ECO:0007669"/>
    <property type="project" value="InterPro"/>
</dbReference>